<dbReference type="Pfam" id="PF02518">
    <property type="entry name" value="HATPase_c"/>
    <property type="match status" value="1"/>
</dbReference>
<evidence type="ECO:0000256" key="4">
    <source>
        <dbReference type="ARBA" id="ARBA00022679"/>
    </source>
</evidence>
<dbReference type="GO" id="GO:0000155">
    <property type="term" value="F:phosphorelay sensor kinase activity"/>
    <property type="evidence" value="ECO:0007669"/>
    <property type="project" value="InterPro"/>
</dbReference>
<dbReference type="InterPro" id="IPR004358">
    <property type="entry name" value="Sig_transdc_His_kin-like_C"/>
</dbReference>
<keyword evidence="6" id="KW-0472">Membrane</keyword>
<keyword evidence="6" id="KW-0812">Transmembrane</keyword>
<keyword evidence="9" id="KW-1185">Reference proteome</keyword>
<name>A0A420DTP1_9RHOB</name>
<dbReference type="GO" id="GO:0007234">
    <property type="term" value="P:osmosensory signaling via phosphorelay pathway"/>
    <property type="evidence" value="ECO:0007669"/>
    <property type="project" value="TreeGrafter"/>
</dbReference>
<evidence type="ECO:0000256" key="6">
    <source>
        <dbReference type="SAM" id="Phobius"/>
    </source>
</evidence>
<dbReference type="Pfam" id="PF00497">
    <property type="entry name" value="SBP_bac_3"/>
    <property type="match status" value="1"/>
</dbReference>
<accession>A0A420DTP1</accession>
<dbReference type="Pfam" id="PF00512">
    <property type="entry name" value="HisKA"/>
    <property type="match status" value="1"/>
</dbReference>
<dbReference type="PROSITE" id="PS50109">
    <property type="entry name" value="HIS_KIN"/>
    <property type="match status" value="1"/>
</dbReference>
<evidence type="ECO:0000256" key="1">
    <source>
        <dbReference type="ARBA" id="ARBA00000085"/>
    </source>
</evidence>
<feature type="domain" description="Histidine kinase" evidence="7">
    <location>
        <begin position="447"/>
        <end position="658"/>
    </location>
</feature>
<dbReference type="EMBL" id="RAQK01000001">
    <property type="protein sequence ID" value="RKE97691.1"/>
    <property type="molecule type" value="Genomic_DNA"/>
</dbReference>
<dbReference type="InterPro" id="IPR003661">
    <property type="entry name" value="HisK_dim/P_dom"/>
</dbReference>
<dbReference type="InterPro" id="IPR005467">
    <property type="entry name" value="His_kinase_dom"/>
</dbReference>
<dbReference type="GO" id="GO:0030295">
    <property type="term" value="F:protein kinase activator activity"/>
    <property type="evidence" value="ECO:0007669"/>
    <property type="project" value="TreeGrafter"/>
</dbReference>
<proteinExistence type="predicted"/>
<dbReference type="PANTHER" id="PTHR42878:SF15">
    <property type="entry name" value="BACTERIOPHYTOCHROME"/>
    <property type="match status" value="1"/>
</dbReference>
<comment type="caution">
    <text evidence="8">The sequence shown here is derived from an EMBL/GenBank/DDBJ whole genome shotgun (WGS) entry which is preliminary data.</text>
</comment>
<feature type="transmembrane region" description="Helical" evidence="6">
    <location>
        <begin position="261"/>
        <end position="284"/>
    </location>
</feature>
<dbReference type="Gene3D" id="1.10.287.130">
    <property type="match status" value="1"/>
</dbReference>
<dbReference type="InterPro" id="IPR003594">
    <property type="entry name" value="HATPase_dom"/>
</dbReference>
<comment type="catalytic activity">
    <reaction evidence="1">
        <text>ATP + protein L-histidine = ADP + protein N-phospho-L-histidine.</text>
        <dbReference type="EC" id="2.7.13.3"/>
    </reaction>
</comment>
<dbReference type="InterPro" id="IPR036890">
    <property type="entry name" value="HATPase_C_sf"/>
</dbReference>
<evidence type="ECO:0000313" key="8">
    <source>
        <dbReference type="EMBL" id="RKE97691.1"/>
    </source>
</evidence>
<evidence type="ECO:0000313" key="9">
    <source>
        <dbReference type="Proteomes" id="UP000284407"/>
    </source>
</evidence>
<dbReference type="InterPro" id="IPR050351">
    <property type="entry name" value="BphY/WalK/GraS-like"/>
</dbReference>
<dbReference type="SUPFAM" id="SSF53850">
    <property type="entry name" value="Periplasmic binding protein-like II"/>
    <property type="match status" value="1"/>
</dbReference>
<dbReference type="RefSeq" id="WP_025061081.1">
    <property type="nucleotide sequence ID" value="NZ_RAQK01000001.1"/>
</dbReference>
<keyword evidence="4" id="KW-0808">Transferase</keyword>
<dbReference type="Proteomes" id="UP000284407">
    <property type="component" value="Unassembled WGS sequence"/>
</dbReference>
<dbReference type="SMART" id="SM00062">
    <property type="entry name" value="PBPb"/>
    <property type="match status" value="1"/>
</dbReference>
<keyword evidence="6" id="KW-1133">Transmembrane helix</keyword>
<dbReference type="Gene3D" id="3.40.190.10">
    <property type="entry name" value="Periplasmic binding protein-like II"/>
    <property type="match status" value="2"/>
</dbReference>
<dbReference type="SMART" id="SM00388">
    <property type="entry name" value="HisKA"/>
    <property type="match status" value="1"/>
</dbReference>
<dbReference type="GO" id="GO:0000156">
    <property type="term" value="F:phosphorelay response regulator activity"/>
    <property type="evidence" value="ECO:0007669"/>
    <property type="project" value="TreeGrafter"/>
</dbReference>
<organism evidence="8 9">
    <name type="scientific">Sulfitobacter guttiformis</name>
    <dbReference type="NCBI Taxonomy" id="74349"/>
    <lineage>
        <taxon>Bacteria</taxon>
        <taxon>Pseudomonadati</taxon>
        <taxon>Pseudomonadota</taxon>
        <taxon>Alphaproteobacteria</taxon>
        <taxon>Rhodobacterales</taxon>
        <taxon>Roseobacteraceae</taxon>
        <taxon>Sulfitobacter</taxon>
    </lineage>
</organism>
<dbReference type="SUPFAM" id="SSF55874">
    <property type="entry name" value="ATPase domain of HSP90 chaperone/DNA topoisomerase II/histidine kinase"/>
    <property type="match status" value="1"/>
</dbReference>
<dbReference type="InterPro" id="IPR001638">
    <property type="entry name" value="Solute-binding_3/MltF_N"/>
</dbReference>
<evidence type="ECO:0000256" key="5">
    <source>
        <dbReference type="ARBA" id="ARBA00022777"/>
    </source>
</evidence>
<sequence>MSLFSRVVLTAVCLVSMIVLGVSVKAGGADKRQILHAAYSEFPPYEFTDAEGVAQGYGVDLLRTAAGVAGYEIEFVAAQSPEHTLTLLEQGEVDLTLLLALTPERQTAGRPISGLGEYVLSVYVRRDSTIDDIAGLSGLRIGIVADTMTQSAENLLPEVTLIPYQTSDSLLLPLLRGELDGVVAVAETFDARLRINFIEDKVSRLDRALVATEYGMIVRRDLVTVHAALARTIAMSEKSGMLQVLHARWFGHNRSIYLHPWFENVAIIVGGIALTTFALVFYAARLRRRSAALSLENDAHQLVNNALDKIGAAITIFDSDLRALHWNDGFEARFPALVPYLEAGTTLDRACALFYELGILGSGSDGDEIDALATTIAHHLRGGEMFHRIVHTQMENSFDLSIFPLGSRFYAAIWVDVTVMHQQQKQLSAQSIELSHKNQQLLAFSAMAAHDLKAPLTQQQVVVEFITEDLLEAQLSLPAEAQGHFATLGDLSARMSRLVSELLDYAKADTRQAPAQCFSPNTRIEGIIKLAAAGNGMNIEVMEDIPAVQVEPVCFDMVMRNLITNAAKHHDRPDGTIIVRGHRERGEVIIEIEDDGPGIKAMDQARVFEPFARLTAVQGSGLGLAFVQRTVAAWGGSVTLRSAPNRGCIFRLSVPAAQAKPAGAPLPVYLPYGERRA</sequence>
<gene>
    <name evidence="8" type="ORF">C8N30_2310</name>
</gene>
<protein>
    <recommendedName>
        <fullName evidence="2">histidine kinase</fullName>
        <ecNumber evidence="2">2.7.13.3</ecNumber>
    </recommendedName>
</protein>
<keyword evidence="3" id="KW-0597">Phosphoprotein</keyword>
<dbReference type="SUPFAM" id="SSF47384">
    <property type="entry name" value="Homodimeric domain of signal transducing histidine kinase"/>
    <property type="match status" value="1"/>
</dbReference>
<dbReference type="EC" id="2.7.13.3" evidence="2"/>
<dbReference type="Gene3D" id="3.30.565.10">
    <property type="entry name" value="Histidine kinase-like ATPase, C-terminal domain"/>
    <property type="match status" value="1"/>
</dbReference>
<dbReference type="SMART" id="SM00387">
    <property type="entry name" value="HATPase_c"/>
    <property type="match status" value="1"/>
</dbReference>
<dbReference type="OrthoDB" id="9795133at2"/>
<dbReference type="STRING" id="1443111.Z949_379"/>
<dbReference type="PRINTS" id="PR00344">
    <property type="entry name" value="BCTRLSENSOR"/>
</dbReference>
<dbReference type="InterPro" id="IPR036097">
    <property type="entry name" value="HisK_dim/P_sf"/>
</dbReference>
<evidence type="ECO:0000256" key="2">
    <source>
        <dbReference type="ARBA" id="ARBA00012438"/>
    </source>
</evidence>
<dbReference type="PANTHER" id="PTHR42878">
    <property type="entry name" value="TWO-COMPONENT HISTIDINE KINASE"/>
    <property type="match status" value="1"/>
</dbReference>
<evidence type="ECO:0000259" key="7">
    <source>
        <dbReference type="PROSITE" id="PS50109"/>
    </source>
</evidence>
<keyword evidence="5 8" id="KW-0418">Kinase</keyword>
<dbReference type="AlphaFoldDB" id="A0A420DTP1"/>
<dbReference type="CDD" id="cd00082">
    <property type="entry name" value="HisKA"/>
    <property type="match status" value="1"/>
</dbReference>
<reference evidence="8 9" key="1">
    <citation type="submission" date="2018-09" db="EMBL/GenBank/DDBJ databases">
        <title>Genomic Encyclopedia of Archaeal and Bacterial Type Strains, Phase II (KMG-II): from individual species to whole genera.</title>
        <authorList>
            <person name="Goeker M."/>
        </authorList>
    </citation>
    <scope>NUCLEOTIDE SEQUENCE [LARGE SCALE GENOMIC DNA]</scope>
    <source>
        <strain evidence="8 9">DSM 11458</strain>
    </source>
</reference>
<evidence type="ECO:0000256" key="3">
    <source>
        <dbReference type="ARBA" id="ARBA00022553"/>
    </source>
</evidence>